<evidence type="ECO:0000256" key="4">
    <source>
        <dbReference type="ARBA" id="ARBA00022490"/>
    </source>
</evidence>
<gene>
    <name evidence="10" type="ORF">GQ26_0161350</name>
</gene>
<dbReference type="InterPro" id="IPR036915">
    <property type="entry name" value="Cyclin-like_sf"/>
</dbReference>
<dbReference type="InterPro" id="IPR016024">
    <property type="entry name" value="ARM-type_fold"/>
</dbReference>
<feature type="compositionally biased region" description="Basic and acidic residues" evidence="8">
    <location>
        <begin position="1688"/>
        <end position="1698"/>
    </location>
</feature>
<dbReference type="Pfam" id="PF00134">
    <property type="entry name" value="Cyclin_N"/>
    <property type="match status" value="1"/>
</dbReference>
<evidence type="ECO:0000313" key="10">
    <source>
        <dbReference type="EMBL" id="KFX47096.1"/>
    </source>
</evidence>
<keyword evidence="4" id="KW-0963">Cytoplasm</keyword>
<sequence>MARDEGPLLNRLLNSTSVSEQTAALRALKHEIIGHDQRKERWVSSGIVPILSRILECLSREEYDASKEVMSDGQRGGDYTSRASMTEDQELCLQAVIITGSLAQAFISPIMASEAIPSMLAIISSPDCPQSLTVAILKTLSNIADRYPLQNINWPQDNRLAEILFAPDSIGCFARIIAQCSSSTTTQTCATLAANIITRLCTEETHKAALAEYGVLDALALKIASFVVAQGFVLPGAENHLGEDGSLPTLPQPIPPAAKLGPILRATSIIVENSKWRAEHFLSSPGIVTVFPGRLPEFSPTDIKKNPWGMPYLSGSAVPLQNHTNPMDALLPVVPLAQNNASTNFPPLVPIGSFHKRSLSFLEAPPYEEDESALVPWLFHMVRTENGMSRVMAARLVTDLFRLGLARKHRIPMFNYLVTPLLLRMLDKDYDFRDESDPDFDGMIPTALSLKEEVPSIIAALVMDTQELQKHAVEATAIKILSQLLKETYNPRSENGKPMWYAESKDKDMLSAVPAALQLGPVGYSPMTCHIMRFREGILRALAALAPFRDEYRKAICENGVVPYIIDSLKPRPPLETQETTGTKNTAADGNSIPTLLAACGAARALTRSVSVLRTSLIDAGVATPLFELIKHRDIEVQIAATSVICNIALDFSPMKETQAIISAGILPILCDHAHSNNTKLRLESLWALKHIAYNSTNDIKNKIVTGLGAPWLAEIMSMDPTSKRSLAADFKMGMGTSNSAGEKVDLLNPMEDASRAEESRDNALAGDNGFDALLADPTRRKKLAMSGEIDQSRQARQDDIAVQEQALDLVRNIMCGNGAAEIVDFFLAEIGHLEFLNILAEKMRPRPNPTRRDTAANPPPPPIPAEILVAVTYVLVNLAAGPPKQRDLLFTHRELLKNLMWLFEHPNRVVRVNCVWVVINLTYEDDQSDRQASYERAVKLKSLGVIDRLRSVEEDSDLDKKTKETMSPVPQSILRALSLPNLDPSKATLSTSGLGSGFSNTGRITVFLPSNGSSEEEEEERQYFVKTSPDGKEMFEGEFASLNAIADVVPGFCPRALGWGSLEDNKGYFLVTEFLDLSGRPRSSGTAKSETGFAQRLGKLHSTPAPSSSSSTGKKYGFPVPTYCGNTRQPNSFHDSWEDFYSNERLLMILKESERKNGSDAGLRDLVTKTAEKVVPRLLGDDHLGYDRNGQGEGIYPVVVHGDLWSGNASHGRIVRSSSTENEGGGLVYDPSACYAHNEYELGIMHMFGGFGKAFFDEYHSIVPRTEPVEEYEDRVKLYELYHHLNHHAIFGGGYRSGAVSIMRHHNRQRRGGGGNHPAGRNNPHNRPHHHGPPPAHASAIPAAEDQGHKTSPQQQQHQQQPPTGPRAMQIPNPHPSFIQVAKPYVFEHTIQECLAAIEVDPQREDDIRISGVTWIDNVRKALRLPVRTYNTACVYYHKFRLVHPDSQYSYMDAAAAALFTACKIEDTLKKSRDIVCAAYNLKLPPSEQVSSDDAIFDQHSRGVIILERLMLEASGFDFRNRHPQKLLVKLLKQYGLKKEDEVGMVAYCVSLDLYRTFAPLKQTTGTMAFACLELASRLLNAGLEDVEAGKGYESWKVGRAEVMETLLDLLDLYIHHRSSTVVGPEYPLEAFLAIRIPLNKQSEDEGLPRFTHWRDTRLATANAKATNGIGPSPGPKHGKHNKNKGKGKDQRDREFENAAAAAGPPPNPLTPVSANGEKPGLSDRGRDGTVRFMLDIKRAEAEKKVVSSYFRDTMEEVEE</sequence>
<reference evidence="10" key="1">
    <citation type="journal article" date="2014" name="PLoS Genet.">
        <title>Signature Gene Expression Reveals Novel Clues to the Molecular Mechanisms of Dimorphic Transition in Penicillium marneffei.</title>
        <authorList>
            <person name="Yang E."/>
            <person name="Wang G."/>
            <person name="Cai J."/>
            <person name="Woo P.C."/>
            <person name="Lau S.K."/>
            <person name="Yuen K.-Y."/>
            <person name="Chow W.-N."/>
            <person name="Lin X."/>
        </authorList>
    </citation>
    <scope>NUCLEOTIDE SEQUENCE [LARGE SCALE GENOMIC DNA]</scope>
    <source>
        <strain evidence="10">PM1</strain>
    </source>
</reference>
<dbReference type="InterPro" id="IPR006671">
    <property type="entry name" value="Cyclin_N"/>
</dbReference>
<organism evidence="10">
    <name type="scientific">Talaromyces marneffei PM1</name>
    <dbReference type="NCBI Taxonomy" id="1077442"/>
    <lineage>
        <taxon>Eukaryota</taxon>
        <taxon>Fungi</taxon>
        <taxon>Dikarya</taxon>
        <taxon>Ascomycota</taxon>
        <taxon>Pezizomycotina</taxon>
        <taxon>Eurotiomycetes</taxon>
        <taxon>Eurotiomycetidae</taxon>
        <taxon>Eurotiales</taxon>
        <taxon>Trichocomaceae</taxon>
        <taxon>Talaromyces</taxon>
        <taxon>Talaromyces sect. Talaromyces</taxon>
    </lineage>
</organism>
<dbReference type="SMART" id="SM00185">
    <property type="entry name" value="ARM"/>
    <property type="match status" value="3"/>
</dbReference>
<dbReference type="eggNOG" id="KOG1293">
    <property type="taxonomic scope" value="Eukaryota"/>
</dbReference>
<comment type="subcellular location">
    <subcellularLocation>
        <location evidence="2">Cytoplasm</location>
    </subcellularLocation>
    <subcellularLocation>
        <location evidence="1">Nucleus</location>
    </subcellularLocation>
</comment>
<dbReference type="PANTHER" id="PTHR15651:SF7">
    <property type="entry name" value="ARMADILLO REPEAT-CONTAINING PROTEIN 8"/>
    <property type="match status" value="1"/>
</dbReference>
<dbReference type="SUPFAM" id="SSF47954">
    <property type="entry name" value="Cyclin-like"/>
    <property type="match status" value="2"/>
</dbReference>
<protein>
    <recommendedName>
        <fullName evidence="3">protein-ribulosamine 3-kinase</fullName>
        <ecNumber evidence="3">2.7.1.172</ecNumber>
    </recommendedName>
</protein>
<evidence type="ECO:0000256" key="8">
    <source>
        <dbReference type="SAM" id="MobiDB-lite"/>
    </source>
</evidence>
<keyword evidence="6" id="KW-0539">Nucleus</keyword>
<dbReference type="EC" id="2.7.1.172" evidence="3"/>
<dbReference type="Gene3D" id="1.25.10.10">
    <property type="entry name" value="Leucine-rich Repeat Variant"/>
    <property type="match status" value="3"/>
</dbReference>
<evidence type="ECO:0000256" key="6">
    <source>
        <dbReference type="ARBA" id="ARBA00023242"/>
    </source>
</evidence>
<evidence type="ECO:0000256" key="5">
    <source>
        <dbReference type="ARBA" id="ARBA00022737"/>
    </source>
</evidence>
<dbReference type="Pfam" id="PF00514">
    <property type="entry name" value="Arm"/>
    <property type="match status" value="1"/>
</dbReference>
<proteinExistence type="predicted"/>
<dbReference type="GO" id="GO:0005634">
    <property type="term" value="C:nucleus"/>
    <property type="evidence" value="ECO:0007669"/>
    <property type="project" value="UniProtKB-SubCell"/>
</dbReference>
<dbReference type="SUPFAM" id="SSF56112">
    <property type="entry name" value="Protein kinase-like (PK-like)"/>
    <property type="match status" value="1"/>
</dbReference>
<dbReference type="InterPro" id="IPR016477">
    <property type="entry name" value="Fructo-/Ketosamine-3-kinase"/>
</dbReference>
<dbReference type="InterPro" id="IPR011009">
    <property type="entry name" value="Kinase-like_dom_sf"/>
</dbReference>
<dbReference type="InterPro" id="IPR011989">
    <property type="entry name" value="ARM-like"/>
</dbReference>
<comment type="catalytic activity">
    <reaction evidence="7">
        <text>N(6)-D-ribulosyl-L-lysyl-[protein] + ATP = N(6)-(3-O-phospho-D-ribulosyl)-L-lysyl-[protein] + ADP + H(+)</text>
        <dbReference type="Rhea" id="RHEA:48432"/>
        <dbReference type="Rhea" id="RHEA-COMP:12103"/>
        <dbReference type="Rhea" id="RHEA-COMP:12104"/>
        <dbReference type="ChEBI" id="CHEBI:15378"/>
        <dbReference type="ChEBI" id="CHEBI:30616"/>
        <dbReference type="ChEBI" id="CHEBI:90418"/>
        <dbReference type="ChEBI" id="CHEBI:90420"/>
        <dbReference type="ChEBI" id="CHEBI:456216"/>
        <dbReference type="EC" id="2.7.1.172"/>
    </reaction>
    <physiologicalReaction direction="left-to-right" evidence="7">
        <dbReference type="Rhea" id="RHEA:48433"/>
    </physiologicalReaction>
</comment>
<feature type="domain" description="Cyclin N-terminal" evidence="9">
    <location>
        <begin position="1400"/>
        <end position="1514"/>
    </location>
</feature>
<evidence type="ECO:0000259" key="9">
    <source>
        <dbReference type="Pfam" id="PF00134"/>
    </source>
</evidence>
<dbReference type="GO" id="GO:0034657">
    <property type="term" value="C:GID complex"/>
    <property type="evidence" value="ECO:0007669"/>
    <property type="project" value="TreeGrafter"/>
</dbReference>
<dbReference type="SUPFAM" id="SSF48371">
    <property type="entry name" value="ARM repeat"/>
    <property type="match status" value="2"/>
</dbReference>
<feature type="region of interest" description="Disordered" evidence="8">
    <location>
        <begin position="1308"/>
        <end position="1376"/>
    </location>
</feature>
<evidence type="ECO:0000256" key="2">
    <source>
        <dbReference type="ARBA" id="ARBA00004496"/>
    </source>
</evidence>
<keyword evidence="10" id="KW-0808">Transferase</keyword>
<name>A0A093VKA6_TALMA</name>
<feature type="region of interest" description="Disordered" evidence="8">
    <location>
        <begin position="1666"/>
        <end position="1729"/>
    </location>
</feature>
<dbReference type="FunFam" id="1.10.472.10:FF:000073">
    <property type="entry name" value="C-type cyclin"/>
    <property type="match status" value="1"/>
</dbReference>
<dbReference type="InterPro" id="IPR000225">
    <property type="entry name" value="Armadillo"/>
</dbReference>
<dbReference type="FunFam" id="3.90.1200.10:FF:000018">
    <property type="entry name" value="Fructosamine-3-kinase, putative"/>
    <property type="match status" value="1"/>
</dbReference>
<keyword evidence="10" id="KW-0418">Kinase</keyword>
<feature type="compositionally biased region" description="Low complexity" evidence="8">
    <location>
        <begin position="1354"/>
        <end position="1363"/>
    </location>
</feature>
<dbReference type="GO" id="GO:0102193">
    <property type="term" value="F:protein-ribulosamine 3-kinase activity"/>
    <property type="evidence" value="ECO:0007669"/>
    <property type="project" value="UniProtKB-EC"/>
</dbReference>
<dbReference type="EMBL" id="JPOX01000016">
    <property type="protein sequence ID" value="KFX47096.1"/>
    <property type="molecule type" value="Genomic_DNA"/>
</dbReference>
<accession>A0A093VKA6</accession>
<comment type="caution">
    <text evidence="10">The sequence shown here is derived from an EMBL/GenBank/DDBJ whole genome shotgun (WGS) entry which is preliminary data.</text>
</comment>
<dbReference type="CDD" id="cd20546">
    <property type="entry name" value="CYCLIN_SpCG1C_ScCTK2-like_rpt2"/>
    <property type="match status" value="1"/>
</dbReference>
<dbReference type="GO" id="GO:0005737">
    <property type="term" value="C:cytoplasm"/>
    <property type="evidence" value="ECO:0007669"/>
    <property type="project" value="UniProtKB-SubCell"/>
</dbReference>
<dbReference type="GO" id="GO:0043161">
    <property type="term" value="P:proteasome-mediated ubiquitin-dependent protein catabolic process"/>
    <property type="evidence" value="ECO:0007669"/>
    <property type="project" value="TreeGrafter"/>
</dbReference>
<dbReference type="FunFam" id="1.10.472.10:FF:000101">
    <property type="entry name" value="Cyclin, putative"/>
    <property type="match status" value="1"/>
</dbReference>
<dbReference type="Pfam" id="PF03881">
    <property type="entry name" value="Fructosamin_kin"/>
    <property type="match status" value="1"/>
</dbReference>
<dbReference type="Gene3D" id="3.90.1200.10">
    <property type="match status" value="1"/>
</dbReference>
<dbReference type="InterPro" id="IPR038739">
    <property type="entry name" value="ARMC8/Vid28"/>
</dbReference>
<evidence type="ECO:0000256" key="3">
    <source>
        <dbReference type="ARBA" id="ARBA00011961"/>
    </source>
</evidence>
<evidence type="ECO:0000256" key="7">
    <source>
        <dbReference type="ARBA" id="ARBA00048655"/>
    </source>
</evidence>
<feature type="compositionally biased region" description="Low complexity" evidence="8">
    <location>
        <begin position="1103"/>
        <end position="1113"/>
    </location>
</feature>
<feature type="compositionally biased region" description="Basic residues" evidence="8">
    <location>
        <begin position="1678"/>
        <end position="1687"/>
    </location>
</feature>
<dbReference type="GO" id="GO:0016301">
    <property type="term" value="F:kinase activity"/>
    <property type="evidence" value="ECO:0007669"/>
    <property type="project" value="UniProtKB-KW"/>
</dbReference>
<keyword evidence="5" id="KW-0677">Repeat</keyword>
<dbReference type="PANTHER" id="PTHR15651">
    <property type="entry name" value="ARMADILLO REPEAT-CONTAINING PROTEIN 8"/>
    <property type="match status" value="1"/>
</dbReference>
<feature type="region of interest" description="Disordered" evidence="8">
    <location>
        <begin position="1082"/>
        <end position="1115"/>
    </location>
</feature>
<dbReference type="Gene3D" id="1.10.472.10">
    <property type="entry name" value="Cyclin-like"/>
    <property type="match status" value="2"/>
</dbReference>
<evidence type="ECO:0000256" key="1">
    <source>
        <dbReference type="ARBA" id="ARBA00004123"/>
    </source>
</evidence>